<dbReference type="AlphaFoldDB" id="A0A9Q4C3N2"/>
<feature type="domain" description="CinA C-terminal" evidence="1">
    <location>
        <begin position="11"/>
        <end position="165"/>
    </location>
</feature>
<evidence type="ECO:0000259" key="1">
    <source>
        <dbReference type="Pfam" id="PF02464"/>
    </source>
</evidence>
<dbReference type="InterPro" id="IPR036653">
    <property type="entry name" value="CinA-like_C"/>
</dbReference>
<proteinExistence type="predicted"/>
<dbReference type="SUPFAM" id="SSF142433">
    <property type="entry name" value="CinA-like"/>
    <property type="match status" value="1"/>
</dbReference>
<comment type="caution">
    <text evidence="2">The sequence shown here is derived from an EMBL/GenBank/DDBJ whole genome shotgun (WGS) entry which is preliminary data.</text>
</comment>
<keyword evidence="3" id="KW-1185">Reference proteome</keyword>
<dbReference type="EMBL" id="RKLV01000001">
    <property type="protein sequence ID" value="MCX2817869.1"/>
    <property type="molecule type" value="Genomic_DNA"/>
</dbReference>
<dbReference type="Gene3D" id="3.90.950.20">
    <property type="entry name" value="CinA-like"/>
    <property type="match status" value="1"/>
</dbReference>
<organism evidence="2 3">
    <name type="scientific">Halorutilus salinus</name>
    <dbReference type="NCBI Taxonomy" id="2487751"/>
    <lineage>
        <taxon>Archaea</taxon>
        <taxon>Methanobacteriati</taxon>
        <taxon>Methanobacteriota</taxon>
        <taxon>Stenosarchaea group</taxon>
        <taxon>Halobacteria</taxon>
        <taxon>Halorutilales</taxon>
        <taxon>Halorutilaceae</taxon>
        <taxon>Halorutilus</taxon>
    </lineage>
</organism>
<dbReference type="RefSeq" id="WP_266085379.1">
    <property type="nucleotide sequence ID" value="NZ_RKLV01000001.1"/>
</dbReference>
<dbReference type="Pfam" id="PF02464">
    <property type="entry name" value="CinA"/>
    <property type="match status" value="1"/>
</dbReference>
<evidence type="ECO:0000313" key="3">
    <source>
        <dbReference type="Proteomes" id="UP001149411"/>
    </source>
</evidence>
<gene>
    <name evidence="2" type="ORF">EGH25_00615</name>
</gene>
<dbReference type="NCBIfam" id="TIGR00199">
    <property type="entry name" value="PncC_domain"/>
    <property type="match status" value="1"/>
</dbReference>
<reference evidence="2" key="1">
    <citation type="submission" date="2022-09" db="EMBL/GenBank/DDBJ databases">
        <title>Haloadaptaus new haloarchaeum isolated from saline soil.</title>
        <authorList>
            <person name="Duran-Viseras A."/>
            <person name="Sanchez-Porro C."/>
            <person name="Ventosa A."/>
        </authorList>
    </citation>
    <scope>NUCLEOTIDE SEQUENCE</scope>
    <source>
        <strain evidence="2">F3-133</strain>
    </source>
</reference>
<dbReference type="Proteomes" id="UP001149411">
    <property type="component" value="Unassembled WGS sequence"/>
</dbReference>
<dbReference type="InterPro" id="IPR008136">
    <property type="entry name" value="CinA_C"/>
</dbReference>
<sequence>MTTDASTGIRDELRGTFADRGEYIAVAESATGGLVGSYITDIPGASDFFDRSVVTYTYESKTHELCVSRESLDEEGAVSAQVAREMARGVRDKAGATWGVATTGTAGPTGGTDRNPVGTVYVGVAYADDWGTGGSYADAERYVFDGDRRANKRDFAQAALRKLVDEVRSVDG</sequence>
<accession>A0A9Q4C3N2</accession>
<protein>
    <submittedName>
        <fullName evidence="2">CinA family protein</fullName>
    </submittedName>
</protein>
<evidence type="ECO:0000313" key="2">
    <source>
        <dbReference type="EMBL" id="MCX2817869.1"/>
    </source>
</evidence>
<name>A0A9Q4C3N2_9EURY</name>